<sequence length="260" mass="29291">MLAPAVRVLGNFTSGNDAHTEAVISLGILNREIPVIFQSGSHKVIKEVLWLLSNVLAGTPQQIQAVIDARLVPHILQYLRRGDFRTQTEAAWGISNLCHSGTREQVYFLATLQPFQYLVPLLNIRHQTEAAWGISNLCHSGTREQVYFLATLQPFQYLVPLLNIRHVDFITHILSIIKSVLHAVATLNPEHLDEYKQTFEEIGGIDSVEELQNHENAGIYELCYEIIHSYFHDEDGENVLPGAPPKGDAETEMNKPVFNF</sequence>
<proteinExistence type="predicted"/>
<reference evidence="2" key="1">
    <citation type="submission" date="2022-11" db="UniProtKB">
        <authorList>
            <consortium name="WormBaseParasite"/>
        </authorList>
    </citation>
    <scope>IDENTIFICATION</scope>
</reference>
<name>A0AC34G805_9BILA</name>
<evidence type="ECO:0000313" key="1">
    <source>
        <dbReference type="Proteomes" id="UP000887579"/>
    </source>
</evidence>
<evidence type="ECO:0000313" key="2">
    <source>
        <dbReference type="WBParaSite" id="ES5_v2.g25854.t1"/>
    </source>
</evidence>
<dbReference type="WBParaSite" id="ES5_v2.g25854.t1">
    <property type="protein sequence ID" value="ES5_v2.g25854.t1"/>
    <property type="gene ID" value="ES5_v2.g25854"/>
</dbReference>
<accession>A0AC34G805</accession>
<protein>
    <submittedName>
        <fullName evidence="2">Importin alpha subunit</fullName>
    </submittedName>
</protein>
<dbReference type="Proteomes" id="UP000887579">
    <property type="component" value="Unplaced"/>
</dbReference>
<organism evidence="1 2">
    <name type="scientific">Panagrolaimus sp. ES5</name>
    <dbReference type="NCBI Taxonomy" id="591445"/>
    <lineage>
        <taxon>Eukaryota</taxon>
        <taxon>Metazoa</taxon>
        <taxon>Ecdysozoa</taxon>
        <taxon>Nematoda</taxon>
        <taxon>Chromadorea</taxon>
        <taxon>Rhabditida</taxon>
        <taxon>Tylenchina</taxon>
        <taxon>Panagrolaimomorpha</taxon>
        <taxon>Panagrolaimoidea</taxon>
        <taxon>Panagrolaimidae</taxon>
        <taxon>Panagrolaimus</taxon>
    </lineage>
</organism>